<dbReference type="RefSeq" id="WP_012195462.1">
    <property type="nucleotide sequence ID" value="NC_009976.1"/>
</dbReference>
<dbReference type="InterPro" id="IPR041492">
    <property type="entry name" value="HAD_2"/>
</dbReference>
<dbReference type="GO" id="GO:0008801">
    <property type="term" value="F:beta-phosphoglucomutase activity"/>
    <property type="evidence" value="ECO:0007669"/>
    <property type="project" value="UniProtKB-EC"/>
</dbReference>
<dbReference type="PANTHER" id="PTHR42896:SF2">
    <property type="entry name" value="CBBY-LIKE PROTEIN"/>
    <property type="match status" value="1"/>
</dbReference>
<dbReference type="InterPro" id="IPR023214">
    <property type="entry name" value="HAD_sf"/>
</dbReference>
<dbReference type="InterPro" id="IPR036412">
    <property type="entry name" value="HAD-like_sf"/>
</dbReference>
<dbReference type="InterPro" id="IPR023198">
    <property type="entry name" value="PGP-like_dom2"/>
</dbReference>
<keyword evidence="1" id="KW-0413">Isomerase</keyword>
<dbReference type="AlphaFoldDB" id="A9BAH8"/>
<proteinExistence type="predicted"/>
<accession>A9BAH8</accession>
<gene>
    <name evidence="1" type="ordered locus">P9211_09091</name>
</gene>
<protein>
    <submittedName>
        <fullName evidence="1">Putative CbbY-like protein</fullName>
        <ecNumber evidence="1">5.4.2.6</ecNumber>
    </submittedName>
</protein>
<dbReference type="STRING" id="93059.P9211_09091"/>
<dbReference type="Pfam" id="PF13419">
    <property type="entry name" value="HAD_2"/>
    <property type="match status" value="1"/>
</dbReference>
<dbReference type="PANTHER" id="PTHR42896">
    <property type="entry name" value="XYLULOSE-1,5-BISPHOSPHATE (XUBP) PHOSPHATASE"/>
    <property type="match status" value="1"/>
</dbReference>
<dbReference type="HOGENOM" id="CLU_045011_0_2_3"/>
<keyword evidence="2" id="KW-1185">Reference proteome</keyword>
<dbReference type="SFLD" id="SFLDS00003">
    <property type="entry name" value="Haloacid_Dehalogenase"/>
    <property type="match status" value="1"/>
</dbReference>
<dbReference type="GO" id="GO:0016787">
    <property type="term" value="F:hydrolase activity"/>
    <property type="evidence" value="ECO:0007669"/>
    <property type="project" value="InterPro"/>
</dbReference>
<dbReference type="EMBL" id="CP000878">
    <property type="protein sequence ID" value="ABX08840.1"/>
    <property type="molecule type" value="Genomic_DNA"/>
</dbReference>
<dbReference type="InterPro" id="IPR044999">
    <property type="entry name" value="CbbY-like"/>
</dbReference>
<dbReference type="KEGG" id="pmj:P9211_09091"/>
<dbReference type="Gene3D" id="3.40.50.1000">
    <property type="entry name" value="HAD superfamily/HAD-like"/>
    <property type="match status" value="1"/>
</dbReference>
<dbReference type="NCBIfam" id="TIGR01509">
    <property type="entry name" value="HAD-SF-IA-v3"/>
    <property type="match status" value="1"/>
</dbReference>
<dbReference type="InterPro" id="IPR006439">
    <property type="entry name" value="HAD-SF_hydro_IA"/>
</dbReference>
<reference evidence="1 2" key="1">
    <citation type="journal article" date="2007" name="PLoS Genet.">
        <title>Patterns and implications of gene gain and loss in the evolution of Prochlorococcus.</title>
        <authorList>
            <person name="Kettler G.C."/>
            <person name="Martiny A.C."/>
            <person name="Huang K."/>
            <person name="Zucker J."/>
            <person name="Coleman M.L."/>
            <person name="Rodrigue S."/>
            <person name="Chen F."/>
            <person name="Lapidus A."/>
            <person name="Ferriera S."/>
            <person name="Johnson J."/>
            <person name="Steglich C."/>
            <person name="Church G.M."/>
            <person name="Richardson P."/>
            <person name="Chisholm S.W."/>
        </authorList>
    </citation>
    <scope>NUCLEOTIDE SEQUENCE [LARGE SCALE GENOMIC DNA]</scope>
    <source>
        <strain evidence="2">MIT 9211</strain>
    </source>
</reference>
<dbReference type="Proteomes" id="UP000000788">
    <property type="component" value="Chromosome"/>
</dbReference>
<dbReference type="EC" id="5.4.2.6" evidence="1"/>
<evidence type="ECO:0000313" key="2">
    <source>
        <dbReference type="Proteomes" id="UP000000788"/>
    </source>
</evidence>
<evidence type="ECO:0000313" key="1">
    <source>
        <dbReference type="EMBL" id="ABX08840.1"/>
    </source>
</evidence>
<organism evidence="1 2">
    <name type="scientific">Prochlorococcus marinus (strain MIT 9211)</name>
    <dbReference type="NCBI Taxonomy" id="93059"/>
    <lineage>
        <taxon>Bacteria</taxon>
        <taxon>Bacillati</taxon>
        <taxon>Cyanobacteriota</taxon>
        <taxon>Cyanophyceae</taxon>
        <taxon>Synechococcales</taxon>
        <taxon>Prochlorococcaceae</taxon>
        <taxon>Prochlorococcus</taxon>
    </lineage>
</organism>
<dbReference type="SUPFAM" id="SSF56784">
    <property type="entry name" value="HAD-like"/>
    <property type="match status" value="1"/>
</dbReference>
<dbReference type="Gene3D" id="1.10.150.240">
    <property type="entry name" value="Putative phosphatase, domain 2"/>
    <property type="match status" value="1"/>
</dbReference>
<dbReference type="SFLD" id="SFLDG01129">
    <property type="entry name" value="C1.5:_HAD__Beta-PGM__Phosphata"/>
    <property type="match status" value="1"/>
</dbReference>
<dbReference type="eggNOG" id="COG0637">
    <property type="taxonomic scope" value="Bacteria"/>
</dbReference>
<sequence>MQQLKTVFWDLDGTIADTELTGHRVAFNQAFNKYSLDWNWSKDEYIQLLHFPGGRNRIKQYALLKGHTITDEQIKSIHQSKKYNYIELVRKGSIKIRPGVIRLLKELKENNVKQWIVTSSGKSSVKALLEAYKLNTFSGYVTSELVQLAKPSPECYIKALELSKSSTRNSIAIEDSIEGLRSASLANLNCIVTLSPWSKYKDSLYKAADIIVDHLGDYNKPSYIFKGLDSTSIIDYRTLENLLKKSLNG</sequence>
<name>A9BAH8_PROM4</name>
<dbReference type="OrthoDB" id="9797743at2"/>